<accession>A0AAD7LN49</accession>
<dbReference type="Proteomes" id="UP001163823">
    <property type="component" value="Chromosome 7"/>
</dbReference>
<dbReference type="AlphaFoldDB" id="A0AAD7LN49"/>
<proteinExistence type="predicted"/>
<protein>
    <submittedName>
        <fullName evidence="2">Sel1-like protein</fullName>
    </submittedName>
</protein>
<dbReference type="PANTHER" id="PTHR36792">
    <property type="entry name" value="EXPRESSED PROTEIN"/>
    <property type="match status" value="1"/>
</dbReference>
<keyword evidence="3" id="KW-1185">Reference proteome</keyword>
<organism evidence="2 3">
    <name type="scientific">Quillaja saponaria</name>
    <name type="common">Soap bark tree</name>
    <dbReference type="NCBI Taxonomy" id="32244"/>
    <lineage>
        <taxon>Eukaryota</taxon>
        <taxon>Viridiplantae</taxon>
        <taxon>Streptophyta</taxon>
        <taxon>Embryophyta</taxon>
        <taxon>Tracheophyta</taxon>
        <taxon>Spermatophyta</taxon>
        <taxon>Magnoliopsida</taxon>
        <taxon>eudicotyledons</taxon>
        <taxon>Gunneridae</taxon>
        <taxon>Pentapetalae</taxon>
        <taxon>rosids</taxon>
        <taxon>fabids</taxon>
        <taxon>Fabales</taxon>
        <taxon>Quillajaceae</taxon>
        <taxon>Quillaja</taxon>
    </lineage>
</organism>
<sequence length="166" mass="19087">MESNTEKGNKDSVPLSEVVSDCANRWFKEALKEAKAGNVNMQVLVGQMYHSGYGVSRDDQKVCFAPSLFLSNFGCVSNFDTTCFMIFLFLLMYLRTQFLESKMQFLEQDYLLELTSHYPPFSLPRKHERPKAYIFWSTCKSFSKILDLDLLGHVAFSFSFSCTSFP</sequence>
<evidence type="ECO:0000313" key="2">
    <source>
        <dbReference type="EMBL" id="KAJ7961143.1"/>
    </source>
</evidence>
<keyword evidence="1" id="KW-0472">Membrane</keyword>
<evidence type="ECO:0000256" key="1">
    <source>
        <dbReference type="SAM" id="Phobius"/>
    </source>
</evidence>
<gene>
    <name evidence="2" type="ORF">O6P43_016526</name>
</gene>
<keyword evidence="1" id="KW-1133">Transmembrane helix</keyword>
<dbReference type="EMBL" id="JARAOO010000007">
    <property type="protein sequence ID" value="KAJ7961143.1"/>
    <property type="molecule type" value="Genomic_DNA"/>
</dbReference>
<reference evidence="2" key="1">
    <citation type="journal article" date="2023" name="Science">
        <title>Elucidation of the pathway for biosynthesis of saponin adjuvants from the soapbark tree.</title>
        <authorList>
            <person name="Reed J."/>
            <person name="Orme A."/>
            <person name="El-Demerdash A."/>
            <person name="Owen C."/>
            <person name="Martin L.B.B."/>
            <person name="Misra R.C."/>
            <person name="Kikuchi S."/>
            <person name="Rejzek M."/>
            <person name="Martin A.C."/>
            <person name="Harkess A."/>
            <person name="Leebens-Mack J."/>
            <person name="Louveau T."/>
            <person name="Stephenson M.J."/>
            <person name="Osbourn A."/>
        </authorList>
    </citation>
    <scope>NUCLEOTIDE SEQUENCE</scope>
    <source>
        <strain evidence="2">S10</strain>
    </source>
</reference>
<keyword evidence="1" id="KW-0812">Transmembrane</keyword>
<evidence type="ECO:0000313" key="3">
    <source>
        <dbReference type="Proteomes" id="UP001163823"/>
    </source>
</evidence>
<dbReference type="KEGG" id="qsa:O6P43_016526"/>
<feature type="transmembrane region" description="Helical" evidence="1">
    <location>
        <begin position="76"/>
        <end position="94"/>
    </location>
</feature>
<name>A0AAD7LN49_QUISA</name>
<dbReference type="PANTHER" id="PTHR36792:SF5">
    <property type="entry name" value="SEL1 REPEAT PROTEIN"/>
    <property type="match status" value="1"/>
</dbReference>
<comment type="caution">
    <text evidence="2">The sequence shown here is derived from an EMBL/GenBank/DDBJ whole genome shotgun (WGS) entry which is preliminary data.</text>
</comment>